<gene>
    <name evidence="2" type="ORF">SAMN05444340_1229</name>
</gene>
<evidence type="ECO:0000313" key="3">
    <source>
        <dbReference type="Proteomes" id="UP000199286"/>
    </source>
</evidence>
<sequence>MNEGPAGGRSEGKKDDGMTSPIDRPPEVLAAMQRTREAAQQLDRDALAVVCWLDAEFPGLITSLEIQRHYSCEDNQIAHVEPRVTDRPRRHEVRDLAETAFEALGWSLHPEGRDIRSAVYRTSQSQSAHARIVDVARVCRVMEAAGAMETRPPLTASQRG</sequence>
<evidence type="ECO:0000313" key="2">
    <source>
        <dbReference type="EMBL" id="SDY85679.1"/>
    </source>
</evidence>
<dbReference type="STRING" id="321339.SAMN05444340_1229"/>
<reference evidence="2 3" key="1">
    <citation type="submission" date="2016-10" db="EMBL/GenBank/DDBJ databases">
        <authorList>
            <person name="de Groot N.N."/>
        </authorList>
    </citation>
    <scope>NUCLEOTIDE SEQUENCE [LARGE SCALE GENOMIC DNA]</scope>
    <source>
        <strain evidence="2 3">DSM 26880</strain>
    </source>
</reference>
<dbReference type="EMBL" id="FNPF01000022">
    <property type="protein sequence ID" value="SDY85679.1"/>
    <property type="molecule type" value="Genomic_DNA"/>
</dbReference>
<organism evidence="2 3">
    <name type="scientific">Citreimonas salinaria</name>
    <dbReference type="NCBI Taxonomy" id="321339"/>
    <lineage>
        <taxon>Bacteria</taxon>
        <taxon>Pseudomonadati</taxon>
        <taxon>Pseudomonadota</taxon>
        <taxon>Alphaproteobacteria</taxon>
        <taxon>Rhodobacterales</taxon>
        <taxon>Roseobacteraceae</taxon>
        <taxon>Citreimonas</taxon>
    </lineage>
</organism>
<accession>A0A1H3NBU4</accession>
<keyword evidence="3" id="KW-1185">Reference proteome</keyword>
<protein>
    <submittedName>
        <fullName evidence="2">Uncharacterized protein</fullName>
    </submittedName>
</protein>
<dbReference type="Proteomes" id="UP000199286">
    <property type="component" value="Unassembled WGS sequence"/>
</dbReference>
<dbReference type="AlphaFoldDB" id="A0A1H3NBU4"/>
<name>A0A1H3NBU4_9RHOB</name>
<evidence type="ECO:0000256" key="1">
    <source>
        <dbReference type="SAM" id="MobiDB-lite"/>
    </source>
</evidence>
<feature type="region of interest" description="Disordered" evidence="1">
    <location>
        <begin position="1"/>
        <end position="24"/>
    </location>
</feature>
<proteinExistence type="predicted"/>